<comment type="caution">
    <text evidence="1">The sequence shown here is derived from an EMBL/GenBank/DDBJ whole genome shotgun (WGS) entry which is preliminary data.</text>
</comment>
<evidence type="ECO:0000313" key="1">
    <source>
        <dbReference type="EMBL" id="THH41247.1"/>
    </source>
</evidence>
<dbReference type="InterPro" id="IPR036366">
    <property type="entry name" value="PGBDSf"/>
</dbReference>
<dbReference type="SUPFAM" id="SSF47090">
    <property type="entry name" value="PGBD-like"/>
    <property type="match status" value="1"/>
</dbReference>
<dbReference type="InterPro" id="IPR036365">
    <property type="entry name" value="PGBD-like_sf"/>
</dbReference>
<dbReference type="Proteomes" id="UP000308528">
    <property type="component" value="Unassembled WGS sequence"/>
</dbReference>
<reference evidence="1 2" key="1">
    <citation type="submission" date="2019-04" db="EMBL/GenBank/DDBJ databases">
        <title>Lewinella litorea sp. nov., isolated from a marine sand.</title>
        <authorList>
            <person name="Yoon J.-H."/>
        </authorList>
    </citation>
    <scope>NUCLEOTIDE SEQUENCE [LARGE SCALE GENOMIC DNA]</scope>
    <source>
        <strain evidence="1 2">HSMS-39</strain>
    </source>
</reference>
<name>A0A4S4NQ41_9BACT</name>
<keyword evidence="2" id="KW-1185">Reference proteome</keyword>
<dbReference type="EMBL" id="SRSF01000001">
    <property type="protein sequence ID" value="THH41247.1"/>
    <property type="molecule type" value="Genomic_DNA"/>
</dbReference>
<dbReference type="OrthoDB" id="1403469at2"/>
<accession>A0A4S4NQ41</accession>
<gene>
    <name evidence="1" type="ORF">E4021_01220</name>
</gene>
<dbReference type="Gene3D" id="1.10.101.10">
    <property type="entry name" value="PGBD-like superfamily/PGBD"/>
    <property type="match status" value="1"/>
</dbReference>
<proteinExistence type="predicted"/>
<protein>
    <submittedName>
        <fullName evidence="1">Peptidoglycan-binding protein</fullName>
    </submittedName>
</protein>
<evidence type="ECO:0000313" key="2">
    <source>
        <dbReference type="Proteomes" id="UP000308528"/>
    </source>
</evidence>
<dbReference type="RefSeq" id="WP_136456073.1">
    <property type="nucleotide sequence ID" value="NZ_SRSF01000001.1"/>
</dbReference>
<sequence>MEKVLRLGRVDEDIKFSEAEKQEFLRLYHHPQGFSGGELRFRDDSRNRWWEWEKIEGHRIRDLTRLLQEAGFMPHAEHGGIFGYATQAAVRLFQEYVRTIDSPERHQRRDPPSWPDGVVGDDTQYYLDQWADAGRRCRWSNGETRPDYVRWMTWLQAAKAHHLAHPTPALRALAQADRRGDTFLPEEWDFGGTAPHLIGIRRQAGAPAQSTSRRAPDDLFVLLVQGMTFYFWGSTDANPSSRREGYLMEGQHRYRFNWHNIGEARRDRIYKAGRPAGAGVMVIRDVHGDNALTDRNRQDGFDPIPNPTFNIHWSGLGISNWSAGCQVISGKNYINDRGDLVNCVEYAARNDSERGTKRGSDGPRLTMGAYTVLSDLMLCYTPAQAPGEKPTFRYSLFRKEDFAQIPGIPADELKEKLHLMRSEQFF</sequence>
<organism evidence="1 2">
    <name type="scientific">Neolewinella litorea</name>
    <dbReference type="NCBI Taxonomy" id="2562452"/>
    <lineage>
        <taxon>Bacteria</taxon>
        <taxon>Pseudomonadati</taxon>
        <taxon>Bacteroidota</taxon>
        <taxon>Saprospiria</taxon>
        <taxon>Saprospirales</taxon>
        <taxon>Lewinellaceae</taxon>
        <taxon>Neolewinella</taxon>
    </lineage>
</organism>
<dbReference type="AlphaFoldDB" id="A0A4S4NQ41"/>